<proteinExistence type="inferred from homology"/>
<evidence type="ECO:0000313" key="10">
    <source>
        <dbReference type="Proteomes" id="UP000286268"/>
    </source>
</evidence>
<dbReference type="PANTHER" id="PTHR43163">
    <property type="entry name" value="DIPEPTIDE TRANSPORT SYSTEM PERMEASE PROTEIN DPPB-RELATED"/>
    <property type="match status" value="1"/>
</dbReference>
<dbReference type="PROSITE" id="PS50928">
    <property type="entry name" value="ABC_TM1"/>
    <property type="match status" value="1"/>
</dbReference>
<feature type="domain" description="ABC transmembrane type-1" evidence="8">
    <location>
        <begin position="101"/>
        <end position="301"/>
    </location>
</feature>
<dbReference type="InterPro" id="IPR000515">
    <property type="entry name" value="MetI-like"/>
</dbReference>
<dbReference type="EMBL" id="CP025746">
    <property type="protein sequence ID" value="QAA34202.1"/>
    <property type="molecule type" value="Genomic_DNA"/>
</dbReference>
<keyword evidence="4 7" id="KW-0812">Transmembrane</keyword>
<dbReference type="KEGG" id="cmah:C1I91_22615"/>
<feature type="transmembrane region" description="Helical" evidence="7">
    <location>
        <begin position="278"/>
        <end position="304"/>
    </location>
</feature>
<dbReference type="PANTHER" id="PTHR43163:SF6">
    <property type="entry name" value="DIPEPTIDE TRANSPORT SYSTEM PERMEASE PROTEIN DPPB-RELATED"/>
    <property type="match status" value="1"/>
</dbReference>
<keyword evidence="10" id="KW-1185">Reference proteome</keyword>
<organism evidence="9 10">
    <name type="scientific">Clostridium manihotivorum</name>
    <dbReference type="NCBI Taxonomy" id="2320868"/>
    <lineage>
        <taxon>Bacteria</taxon>
        <taxon>Bacillati</taxon>
        <taxon>Bacillota</taxon>
        <taxon>Clostridia</taxon>
        <taxon>Eubacteriales</taxon>
        <taxon>Clostridiaceae</taxon>
        <taxon>Clostridium</taxon>
    </lineage>
</organism>
<keyword evidence="6 7" id="KW-0472">Membrane</keyword>
<name>A0A3R5R113_9CLOT</name>
<evidence type="ECO:0000256" key="4">
    <source>
        <dbReference type="ARBA" id="ARBA00022692"/>
    </source>
</evidence>
<comment type="similarity">
    <text evidence="7">Belongs to the binding-protein-dependent transport system permease family.</text>
</comment>
<dbReference type="GO" id="GO:0005886">
    <property type="term" value="C:plasma membrane"/>
    <property type="evidence" value="ECO:0007669"/>
    <property type="project" value="UniProtKB-SubCell"/>
</dbReference>
<gene>
    <name evidence="9" type="ORF">C1I91_22615</name>
</gene>
<evidence type="ECO:0000256" key="5">
    <source>
        <dbReference type="ARBA" id="ARBA00022989"/>
    </source>
</evidence>
<feature type="transmembrane region" description="Helical" evidence="7">
    <location>
        <begin position="105"/>
        <end position="128"/>
    </location>
</feature>
<dbReference type="Pfam" id="PF19300">
    <property type="entry name" value="BPD_transp_1_N"/>
    <property type="match status" value="1"/>
</dbReference>
<dbReference type="GO" id="GO:0055085">
    <property type="term" value="P:transmembrane transport"/>
    <property type="evidence" value="ECO:0007669"/>
    <property type="project" value="InterPro"/>
</dbReference>
<evidence type="ECO:0000256" key="2">
    <source>
        <dbReference type="ARBA" id="ARBA00022448"/>
    </source>
</evidence>
<sequence length="311" mass="35332">MFPIGGDNMKKYIAKRTAQVILTAVVIVILLTTIFVHMPGDYASGFMGRELKIHMRQELGLDLPKSVQIMNLVKSILTGKLFSVNSYAYNVPIGKVLLPVVTRSLFLYGISFFLSSIISIFLGALTAWKGRSKLDVIVRIGCVLGISVPFVIMDPIIEYYLFWVKRISYDTYDQYFLIRINIVVMLLYMLPLMTKYTRAIMIDVLSKDFITTARAKGLRESIIVFRHGMKNIYTELFTIMGVNINKILFYGFLIEAIFNYPGLGTLSTFAFKVRDYPLMIGCTIVTSLVIILFNYIFDILAGLLNPLIKIE</sequence>
<keyword evidence="5 7" id="KW-1133">Transmembrane helix</keyword>
<dbReference type="AlphaFoldDB" id="A0A3R5R113"/>
<evidence type="ECO:0000313" key="9">
    <source>
        <dbReference type="EMBL" id="QAA34202.1"/>
    </source>
</evidence>
<dbReference type="CDD" id="cd06261">
    <property type="entry name" value="TM_PBP2"/>
    <property type="match status" value="1"/>
</dbReference>
<keyword evidence="2 7" id="KW-0813">Transport</keyword>
<evidence type="ECO:0000259" key="8">
    <source>
        <dbReference type="PROSITE" id="PS50928"/>
    </source>
</evidence>
<feature type="transmembrane region" description="Helical" evidence="7">
    <location>
        <begin position="20"/>
        <end position="38"/>
    </location>
</feature>
<reference evidence="9 10" key="1">
    <citation type="submission" date="2018-01" db="EMBL/GenBank/DDBJ databases">
        <title>Genome Sequencing and Assembly of Anaerobacter polyendosporus strain CT4.</title>
        <authorList>
            <person name="Tachaapaikoon C."/>
            <person name="Sutheeworapong S."/>
            <person name="Jenjaroenpun P."/>
            <person name="Wongsurawat T."/>
            <person name="Nookeaw I."/>
            <person name="Cheawchanlertfa P."/>
            <person name="Kosugi A."/>
            <person name="Cheevadhanarak S."/>
            <person name="Ratanakhanokchai K."/>
        </authorList>
    </citation>
    <scope>NUCLEOTIDE SEQUENCE [LARGE SCALE GENOMIC DNA]</scope>
    <source>
        <strain evidence="9 10">CT4</strain>
    </source>
</reference>
<feature type="transmembrane region" description="Helical" evidence="7">
    <location>
        <begin position="236"/>
        <end position="258"/>
    </location>
</feature>
<protein>
    <recommendedName>
        <fullName evidence="8">ABC transmembrane type-1 domain-containing protein</fullName>
    </recommendedName>
</protein>
<evidence type="ECO:0000256" key="1">
    <source>
        <dbReference type="ARBA" id="ARBA00004651"/>
    </source>
</evidence>
<evidence type="ECO:0000256" key="7">
    <source>
        <dbReference type="RuleBase" id="RU363032"/>
    </source>
</evidence>
<dbReference type="Pfam" id="PF00528">
    <property type="entry name" value="BPD_transp_1"/>
    <property type="match status" value="1"/>
</dbReference>
<evidence type="ECO:0000256" key="6">
    <source>
        <dbReference type="ARBA" id="ARBA00023136"/>
    </source>
</evidence>
<dbReference type="OrthoDB" id="9773221at2"/>
<dbReference type="InterPro" id="IPR035906">
    <property type="entry name" value="MetI-like_sf"/>
</dbReference>
<feature type="transmembrane region" description="Helical" evidence="7">
    <location>
        <begin position="174"/>
        <end position="193"/>
    </location>
</feature>
<evidence type="ECO:0000256" key="3">
    <source>
        <dbReference type="ARBA" id="ARBA00022475"/>
    </source>
</evidence>
<feature type="transmembrane region" description="Helical" evidence="7">
    <location>
        <begin position="140"/>
        <end position="162"/>
    </location>
</feature>
<comment type="subcellular location">
    <subcellularLocation>
        <location evidence="1 7">Cell membrane</location>
        <topology evidence="1 7">Multi-pass membrane protein</topology>
    </subcellularLocation>
</comment>
<dbReference type="SUPFAM" id="SSF161098">
    <property type="entry name" value="MetI-like"/>
    <property type="match status" value="1"/>
</dbReference>
<dbReference type="Proteomes" id="UP000286268">
    <property type="component" value="Chromosome"/>
</dbReference>
<keyword evidence="3" id="KW-1003">Cell membrane</keyword>
<accession>A0A3R5R113</accession>
<dbReference type="InterPro" id="IPR045621">
    <property type="entry name" value="BPD_transp_1_N"/>
</dbReference>
<dbReference type="Gene3D" id="1.10.3720.10">
    <property type="entry name" value="MetI-like"/>
    <property type="match status" value="1"/>
</dbReference>